<organism evidence="1 2">
    <name type="scientific">Thermocatellispora tengchongensis</name>
    <dbReference type="NCBI Taxonomy" id="1073253"/>
    <lineage>
        <taxon>Bacteria</taxon>
        <taxon>Bacillati</taxon>
        <taxon>Actinomycetota</taxon>
        <taxon>Actinomycetes</taxon>
        <taxon>Streptosporangiales</taxon>
        <taxon>Streptosporangiaceae</taxon>
        <taxon>Thermocatellispora</taxon>
    </lineage>
</organism>
<dbReference type="Gene3D" id="3.50.50.60">
    <property type="entry name" value="FAD/NAD(P)-binding domain"/>
    <property type="match status" value="1"/>
</dbReference>
<gene>
    <name evidence="1" type="ORF">HNP84_009135</name>
</gene>
<dbReference type="EMBL" id="JACHGN010000029">
    <property type="protein sequence ID" value="MBB5139372.1"/>
    <property type="molecule type" value="Genomic_DNA"/>
</dbReference>
<dbReference type="SUPFAM" id="SSF51905">
    <property type="entry name" value="FAD/NAD(P)-binding domain"/>
    <property type="match status" value="1"/>
</dbReference>
<dbReference type="AlphaFoldDB" id="A0A840PJT8"/>
<accession>A0A840PJT8</accession>
<evidence type="ECO:0000313" key="2">
    <source>
        <dbReference type="Proteomes" id="UP000578449"/>
    </source>
</evidence>
<protein>
    <submittedName>
        <fullName evidence="1">2-polyprenyl-6-methoxyphenol hydroxylase-like FAD-dependent oxidoreductase</fullName>
    </submittedName>
</protein>
<evidence type="ECO:0000313" key="1">
    <source>
        <dbReference type="EMBL" id="MBB5139372.1"/>
    </source>
</evidence>
<comment type="caution">
    <text evidence="1">The sequence shown here is derived from an EMBL/GenBank/DDBJ whole genome shotgun (WGS) entry which is preliminary data.</text>
</comment>
<name>A0A840PJT8_9ACTN</name>
<sequence>MVLVGDAVHAPSNSSGQGAALAIESAVLLARCLRDHAKARSWWPGP</sequence>
<keyword evidence="2" id="KW-1185">Reference proteome</keyword>
<dbReference type="InterPro" id="IPR036188">
    <property type="entry name" value="FAD/NAD-bd_sf"/>
</dbReference>
<dbReference type="Proteomes" id="UP000578449">
    <property type="component" value="Unassembled WGS sequence"/>
</dbReference>
<reference evidence="1 2" key="1">
    <citation type="submission" date="2020-08" db="EMBL/GenBank/DDBJ databases">
        <title>Genomic Encyclopedia of Type Strains, Phase IV (KMG-IV): sequencing the most valuable type-strain genomes for metagenomic binning, comparative biology and taxonomic classification.</title>
        <authorList>
            <person name="Goeker M."/>
        </authorList>
    </citation>
    <scope>NUCLEOTIDE SEQUENCE [LARGE SCALE GENOMIC DNA]</scope>
    <source>
        <strain evidence="1 2">DSM 45615</strain>
    </source>
</reference>
<proteinExistence type="predicted"/>